<organism evidence="2 3">
    <name type="scientific">Streptococcus pantholopis</name>
    <dbReference type="NCBI Taxonomy" id="1811193"/>
    <lineage>
        <taxon>Bacteria</taxon>
        <taxon>Bacillati</taxon>
        <taxon>Bacillota</taxon>
        <taxon>Bacilli</taxon>
        <taxon>Lactobacillales</taxon>
        <taxon>Streptococcaceae</taxon>
        <taxon>Streptococcus</taxon>
    </lineage>
</organism>
<sequence>MKICILGLGVIGTTYGYVFQQAGHHVEHLVRTGKTVPKQLTVSLLDGRYSKKGEEKTAAYDICLAEPDTVYDFIFLSVRHGNISEALETLRQNKIRGSLVFFCNFWKTSDEIAELAGDYAYVIGFPTAGGHLEGNHLNAVLFDHIMLEHKTKTAITNYQDLDLLMQSADIKLEIPYDMVEWIWIHMAINAGVTSTAAGLGNIADPQQLAADLMNDSQQLARAVKVIRETSRVVSAYGVDLRRYKGELLPYKMPAWLAGKIMQSMFAANPLTRRIMTLHNDKDDIFYGCQKVYNAGKQAGVSMPLFTENIKKIDQYF</sequence>
<protein>
    <submittedName>
        <fullName evidence="2">2-dehydropantoate 2-reductase</fullName>
    </submittedName>
</protein>
<name>A0A172Q9X9_9STRE</name>
<dbReference type="InterPro" id="IPR036291">
    <property type="entry name" value="NAD(P)-bd_dom_sf"/>
</dbReference>
<accession>A0A172Q9X9</accession>
<dbReference type="RefSeq" id="WP_067064770.1">
    <property type="nucleotide sequence ID" value="NZ_CP014699.1"/>
</dbReference>
<feature type="domain" description="Ketopantoate reductase N-terminal" evidence="1">
    <location>
        <begin position="3"/>
        <end position="134"/>
    </location>
</feature>
<dbReference type="Gene3D" id="3.40.50.720">
    <property type="entry name" value="NAD(P)-binding Rossmann-like Domain"/>
    <property type="match status" value="1"/>
</dbReference>
<evidence type="ECO:0000313" key="3">
    <source>
        <dbReference type="Proteomes" id="UP000077317"/>
    </source>
</evidence>
<evidence type="ECO:0000259" key="1">
    <source>
        <dbReference type="Pfam" id="PF02558"/>
    </source>
</evidence>
<dbReference type="OrthoDB" id="9793586at2"/>
<evidence type="ECO:0000313" key="2">
    <source>
        <dbReference type="EMBL" id="AND80289.1"/>
    </source>
</evidence>
<gene>
    <name evidence="2" type="ORF">A0O21_10010</name>
</gene>
<dbReference type="STRING" id="1811193.A0O21_10010"/>
<dbReference type="InterPro" id="IPR013332">
    <property type="entry name" value="KPR_N"/>
</dbReference>
<dbReference type="Proteomes" id="UP000077317">
    <property type="component" value="Chromosome"/>
</dbReference>
<dbReference type="KEGG" id="spat:A0O21_10010"/>
<reference evidence="2 3" key="1">
    <citation type="journal article" date="2016" name="Int. J. Syst. Evol. Microbiol.">
        <title>Streptococcuspantholopis sp. nov., isolated from faeces of the Tibetan antelope (Pantholops hodgsonii).</title>
        <authorList>
            <person name="Bai X."/>
            <person name="Xiong Y."/>
            <person name="Lu S."/>
            <person name="Jin D."/>
            <person name="Lai X."/>
            <person name="Yang J."/>
            <person name="Niu L."/>
            <person name="Hu S."/>
            <person name="Meng X."/>
            <person name="Pu J."/>
            <person name="Ye C."/>
            <person name="Xu J."/>
        </authorList>
    </citation>
    <scope>NUCLEOTIDE SEQUENCE [LARGE SCALE GENOMIC DNA]</scope>
    <source>
        <strain evidence="2 3">TA 26</strain>
    </source>
</reference>
<dbReference type="Pfam" id="PF02558">
    <property type="entry name" value="ApbA"/>
    <property type="match status" value="1"/>
</dbReference>
<dbReference type="SUPFAM" id="SSF51735">
    <property type="entry name" value="NAD(P)-binding Rossmann-fold domains"/>
    <property type="match status" value="1"/>
</dbReference>
<dbReference type="AlphaFoldDB" id="A0A172Q9X9"/>
<reference evidence="3" key="2">
    <citation type="submission" date="2016-03" db="EMBL/GenBank/DDBJ databases">
        <title>Streptococcus antelopensis sp. nov., isolated from the feces of the Tibetan antelope (Pantholops hodgsonii) in Hoh Xil National Nature Reserve, Qinghai, China.</title>
        <authorList>
            <person name="Bai X."/>
        </authorList>
    </citation>
    <scope>NUCLEOTIDE SEQUENCE [LARGE SCALE GENOMIC DNA]</scope>
    <source>
        <strain evidence="3">TA 26</strain>
    </source>
</reference>
<dbReference type="EMBL" id="CP014699">
    <property type="protein sequence ID" value="AND80289.1"/>
    <property type="molecule type" value="Genomic_DNA"/>
</dbReference>
<proteinExistence type="predicted"/>
<keyword evidence="3" id="KW-1185">Reference proteome</keyword>